<evidence type="ECO:0000313" key="3">
    <source>
        <dbReference type="EMBL" id="CAB4193713.1"/>
    </source>
</evidence>
<protein>
    <submittedName>
        <fullName evidence="4">Uncharacterized protein</fullName>
    </submittedName>
</protein>
<dbReference type="EMBL" id="LR797194">
    <property type="protein sequence ID" value="CAB4193713.1"/>
    <property type="molecule type" value="Genomic_DNA"/>
</dbReference>
<evidence type="ECO:0000313" key="4">
    <source>
        <dbReference type="EMBL" id="CAB4215796.1"/>
    </source>
</evidence>
<evidence type="ECO:0000313" key="2">
    <source>
        <dbReference type="EMBL" id="CAB4185100.1"/>
    </source>
</evidence>
<dbReference type="EMBL" id="LR797079">
    <property type="protein sequence ID" value="CAB4185100.1"/>
    <property type="molecule type" value="Genomic_DNA"/>
</dbReference>
<organism evidence="4">
    <name type="scientific">uncultured Caudovirales phage</name>
    <dbReference type="NCBI Taxonomy" id="2100421"/>
    <lineage>
        <taxon>Viruses</taxon>
        <taxon>Duplodnaviria</taxon>
        <taxon>Heunggongvirae</taxon>
        <taxon>Uroviricota</taxon>
        <taxon>Caudoviricetes</taxon>
        <taxon>Peduoviridae</taxon>
        <taxon>Maltschvirus</taxon>
        <taxon>Maltschvirus maltsch</taxon>
    </lineage>
</organism>
<reference evidence="4" key="1">
    <citation type="submission" date="2020-05" db="EMBL/GenBank/DDBJ databases">
        <authorList>
            <person name="Chiriac C."/>
            <person name="Salcher M."/>
            <person name="Ghai R."/>
            <person name="Kavagutti S V."/>
        </authorList>
    </citation>
    <scope>NUCLEOTIDE SEQUENCE</scope>
</reference>
<dbReference type="EMBL" id="LR797435">
    <property type="protein sequence ID" value="CAB4215796.1"/>
    <property type="molecule type" value="Genomic_DNA"/>
</dbReference>
<evidence type="ECO:0000313" key="5">
    <source>
        <dbReference type="EMBL" id="CAB5230602.1"/>
    </source>
</evidence>
<evidence type="ECO:0000313" key="1">
    <source>
        <dbReference type="EMBL" id="CAB4174839.1"/>
    </source>
</evidence>
<sequence>MANKSSVEIQESAKLVNYQELAQFRVETWKDQELTYKLFWFYSNDGIAPSYMEQKPNEPQN</sequence>
<dbReference type="EMBL" id="LR796912">
    <property type="protein sequence ID" value="CAB4174839.1"/>
    <property type="molecule type" value="Genomic_DNA"/>
</dbReference>
<accession>A0A6J5SM23</accession>
<name>A0A6J5SM23_9CAUD</name>
<gene>
    <name evidence="2" type="ORF">UFOVP1123_15</name>
    <name evidence="3" type="ORF">UFOVP1239_135</name>
    <name evidence="4" type="ORF">UFOVP1484_19</name>
    <name evidence="5" type="ORF">UFOVP1577_25</name>
    <name evidence="1" type="ORF">UFOVP961_87</name>
</gene>
<dbReference type="EMBL" id="LR798422">
    <property type="protein sequence ID" value="CAB5230602.1"/>
    <property type="molecule type" value="Genomic_DNA"/>
</dbReference>
<proteinExistence type="predicted"/>